<comment type="subunit">
    <text evidence="4">Homodimer or homotetramer.</text>
</comment>
<protein>
    <recommendedName>
        <fullName evidence="4">Polyamine aminopropyltransferase</fullName>
    </recommendedName>
    <alternativeName>
        <fullName evidence="4">Putrescine aminopropyltransferase</fullName>
        <shortName evidence="4">PAPT</shortName>
    </alternativeName>
    <alternativeName>
        <fullName evidence="4">Spermidine synthase</fullName>
        <shortName evidence="4">SPDS</shortName>
        <shortName evidence="4">SPDSY</shortName>
        <ecNumber evidence="4">2.5.1.16</ecNumber>
    </alternativeName>
</protein>
<evidence type="ECO:0000256" key="2">
    <source>
        <dbReference type="ARBA" id="ARBA00022679"/>
    </source>
</evidence>
<dbReference type="SUPFAM" id="SSF53335">
    <property type="entry name" value="S-adenosyl-L-methionine-dependent methyltransferases"/>
    <property type="match status" value="1"/>
</dbReference>
<dbReference type="NCBIfam" id="NF037959">
    <property type="entry name" value="MFS_SpdSyn"/>
    <property type="match status" value="1"/>
</dbReference>
<feature type="binding site" evidence="4">
    <location>
        <position position="86"/>
    </location>
    <ligand>
        <name>spermidine</name>
        <dbReference type="ChEBI" id="CHEBI:57834"/>
    </ligand>
</feature>
<keyword evidence="2 4" id="KW-0808">Transferase</keyword>
<evidence type="ECO:0000259" key="8">
    <source>
        <dbReference type="PROSITE" id="PS51006"/>
    </source>
</evidence>
<dbReference type="PANTHER" id="PTHR11558">
    <property type="entry name" value="SPERMIDINE/SPERMINE SYNTHASE"/>
    <property type="match status" value="1"/>
</dbReference>
<dbReference type="eggNOG" id="COG0421">
    <property type="taxonomic scope" value="Bacteria"/>
</dbReference>
<dbReference type="Gene3D" id="2.30.140.10">
    <property type="entry name" value="Spermidine synthase, tetramerisation domain"/>
    <property type="match status" value="1"/>
</dbReference>
<dbReference type="KEGG" id="mas:Mahau_0960"/>
<comment type="pathway">
    <text evidence="4">Amine and polyamine biosynthesis; spermidine biosynthesis; spermidine from putrescine: step 1/1.</text>
</comment>
<dbReference type="Gene3D" id="3.40.50.150">
    <property type="entry name" value="Vaccinia Virus protein VP39"/>
    <property type="match status" value="1"/>
</dbReference>
<dbReference type="STRING" id="697281.Mahau_0960"/>
<feature type="binding site" evidence="4">
    <location>
        <position position="106"/>
    </location>
    <ligand>
        <name>S-methyl-5'-thioadenosine</name>
        <dbReference type="ChEBI" id="CHEBI:17509"/>
    </ligand>
</feature>
<evidence type="ECO:0000313" key="9">
    <source>
        <dbReference type="EMBL" id="AEE96158.1"/>
    </source>
</evidence>
<comment type="catalytic activity">
    <reaction evidence="4 7">
        <text>S-adenosyl 3-(methylsulfanyl)propylamine + putrescine = S-methyl-5'-thioadenosine + spermidine + H(+)</text>
        <dbReference type="Rhea" id="RHEA:12721"/>
        <dbReference type="ChEBI" id="CHEBI:15378"/>
        <dbReference type="ChEBI" id="CHEBI:17509"/>
        <dbReference type="ChEBI" id="CHEBI:57443"/>
        <dbReference type="ChEBI" id="CHEBI:57834"/>
        <dbReference type="ChEBI" id="CHEBI:326268"/>
        <dbReference type="EC" id="2.5.1.16"/>
    </reaction>
</comment>
<dbReference type="InterPro" id="IPR029063">
    <property type="entry name" value="SAM-dependent_MTases_sf"/>
</dbReference>
<keyword evidence="3 4" id="KW-0620">Polyamine biosynthesis</keyword>
<evidence type="ECO:0000256" key="1">
    <source>
        <dbReference type="ARBA" id="ARBA00007867"/>
    </source>
</evidence>
<dbReference type="EC" id="2.5.1.16" evidence="4"/>
<feature type="active site" description="Proton acceptor" evidence="4 5">
    <location>
        <position position="155"/>
    </location>
</feature>
<dbReference type="Pfam" id="PF01564">
    <property type="entry name" value="Spermine_synth"/>
    <property type="match status" value="1"/>
</dbReference>
<gene>
    <name evidence="4" type="primary">speE</name>
    <name evidence="9" type="ordered locus">Mahau_0960</name>
</gene>
<dbReference type="GO" id="GO:0005829">
    <property type="term" value="C:cytosol"/>
    <property type="evidence" value="ECO:0007669"/>
    <property type="project" value="TreeGrafter"/>
</dbReference>
<dbReference type="HOGENOM" id="CLU_048199_0_0_9"/>
<dbReference type="NCBIfam" id="NF002010">
    <property type="entry name" value="PRK00811.1"/>
    <property type="match status" value="1"/>
</dbReference>
<proteinExistence type="inferred from homology"/>
<dbReference type="EMBL" id="CP002360">
    <property type="protein sequence ID" value="AEE96158.1"/>
    <property type="molecule type" value="Genomic_DNA"/>
</dbReference>
<reference evidence="10" key="1">
    <citation type="submission" date="2010-11" db="EMBL/GenBank/DDBJ databases">
        <title>The complete genome of Mahella australiensis DSM 15567.</title>
        <authorList>
            <consortium name="US DOE Joint Genome Institute (JGI-PGF)"/>
            <person name="Lucas S."/>
            <person name="Copeland A."/>
            <person name="Lapidus A."/>
            <person name="Bruce D."/>
            <person name="Goodwin L."/>
            <person name="Pitluck S."/>
            <person name="Kyrpides N."/>
            <person name="Mavromatis K."/>
            <person name="Pagani I."/>
            <person name="Ivanova N."/>
            <person name="Teshima H."/>
            <person name="Brettin T."/>
            <person name="Detter J.C."/>
            <person name="Han C."/>
            <person name="Tapia R."/>
            <person name="Land M."/>
            <person name="Hauser L."/>
            <person name="Markowitz V."/>
            <person name="Cheng J.-F."/>
            <person name="Hugenholtz P."/>
            <person name="Woyke T."/>
            <person name="Wu D."/>
            <person name="Spring S."/>
            <person name="Pukall R."/>
            <person name="Steenblock K."/>
            <person name="Schneider S."/>
            <person name="Klenk H.-P."/>
            <person name="Eisen J.A."/>
        </authorList>
    </citation>
    <scope>NUCLEOTIDE SEQUENCE [LARGE SCALE GENOMIC DNA]</scope>
    <source>
        <strain evidence="10">DSM 15567 / CIP 107919 / 50-1 BON</strain>
    </source>
</reference>
<dbReference type="RefSeq" id="WP_013780588.1">
    <property type="nucleotide sequence ID" value="NC_015520.1"/>
</dbReference>
<dbReference type="OrthoDB" id="9793120at2"/>
<dbReference type="InterPro" id="IPR030373">
    <property type="entry name" value="PABS_CS"/>
</dbReference>
<sequence>MELWFTEKQTPELGITCKVKDVLHTEKSQYQQIAVLDTYQFGRLLALDGIIQTTICDEFVYHEMIAHVPLFTHPNPKRVLVIGGGDGGAIREVLKHKSVEAAYLAEIDGRVVEVSKQYLPEISCALDDPRCHVEIGDGIKFVQEHKGEFDVIIVDSTDPIGPAVGLFHQEFYRSLYDALSDNGLFVAQTESPFYNAGLISDIYRSISEVFPITRLYLAHVPTYPGGMWSFTIGSKSYDPIDVRIDVKGMDMCYYTPELHKAAFVLPEFVKNIIKGGL</sequence>
<dbReference type="AlphaFoldDB" id="F4A2B1"/>
<feature type="binding site" evidence="4">
    <location>
        <position position="62"/>
    </location>
    <ligand>
        <name>spermidine</name>
        <dbReference type="ChEBI" id="CHEBI:57834"/>
    </ligand>
</feature>
<dbReference type="InterPro" id="IPR037163">
    <property type="entry name" value="Spermidine_synt_N_sf"/>
</dbReference>
<dbReference type="GO" id="GO:0008295">
    <property type="term" value="P:spermidine biosynthetic process"/>
    <property type="evidence" value="ECO:0007669"/>
    <property type="project" value="UniProtKB-UniRule"/>
</dbReference>
<evidence type="ECO:0000256" key="4">
    <source>
        <dbReference type="HAMAP-Rule" id="MF_00198"/>
    </source>
</evidence>
<dbReference type="PROSITE" id="PS51006">
    <property type="entry name" value="PABS_2"/>
    <property type="match status" value="1"/>
</dbReference>
<evidence type="ECO:0000256" key="5">
    <source>
        <dbReference type="PROSITE-ProRule" id="PRU00354"/>
    </source>
</evidence>
<dbReference type="PANTHER" id="PTHR11558:SF11">
    <property type="entry name" value="SPERMIDINE SYNTHASE"/>
    <property type="match status" value="1"/>
</dbReference>
<keyword evidence="10" id="KW-1185">Reference proteome</keyword>
<name>F4A2B1_MAHA5</name>
<evidence type="ECO:0000256" key="7">
    <source>
        <dbReference type="RuleBase" id="RU003837"/>
    </source>
</evidence>
<dbReference type="HAMAP" id="MF_00198">
    <property type="entry name" value="Spermidine_synth"/>
    <property type="match status" value="1"/>
</dbReference>
<comment type="similarity">
    <text evidence="1 4 6">Belongs to the spermidine/spermine synthase family.</text>
</comment>
<evidence type="ECO:0000256" key="3">
    <source>
        <dbReference type="ARBA" id="ARBA00023115"/>
    </source>
</evidence>
<feature type="binding site" evidence="4">
    <location>
        <begin position="137"/>
        <end position="138"/>
    </location>
    <ligand>
        <name>S-methyl-5'-thioadenosine</name>
        <dbReference type="ChEBI" id="CHEBI:17509"/>
    </ligand>
</feature>
<dbReference type="NCBIfam" id="TIGR00417">
    <property type="entry name" value="speE"/>
    <property type="match status" value="1"/>
</dbReference>
<reference evidence="9 10" key="2">
    <citation type="journal article" date="2011" name="Stand. Genomic Sci.">
        <title>Complete genome sequence of Mahella australiensis type strain (50-1 BON).</title>
        <authorList>
            <person name="Sikorski J."/>
            <person name="Teshima H."/>
            <person name="Nolan M."/>
            <person name="Lucas S."/>
            <person name="Hammon N."/>
            <person name="Deshpande S."/>
            <person name="Cheng J.F."/>
            <person name="Pitluck S."/>
            <person name="Liolios K."/>
            <person name="Pagani I."/>
            <person name="Ivanova N."/>
            <person name="Huntemann M."/>
            <person name="Mavromatis K."/>
            <person name="Ovchinikova G."/>
            <person name="Pati A."/>
            <person name="Tapia R."/>
            <person name="Han C."/>
            <person name="Goodwin L."/>
            <person name="Chen A."/>
            <person name="Palaniappan K."/>
            <person name="Land M."/>
            <person name="Hauser L."/>
            <person name="Ngatchou-Djao O.D."/>
            <person name="Rohde M."/>
            <person name="Pukall R."/>
            <person name="Spring S."/>
            <person name="Abt B."/>
            <person name="Goker M."/>
            <person name="Detter J.C."/>
            <person name="Woyke T."/>
            <person name="Bristow J."/>
            <person name="Markowitz V."/>
            <person name="Hugenholtz P."/>
            <person name="Eisen J.A."/>
            <person name="Kyrpides N.C."/>
            <person name="Klenk H.P."/>
            <person name="Lapidus A."/>
        </authorList>
    </citation>
    <scope>NUCLEOTIDE SEQUENCE [LARGE SCALE GENOMIC DNA]</scope>
    <source>
        <strain evidence="10">DSM 15567 / CIP 107919 / 50-1 BON</strain>
    </source>
</reference>
<dbReference type="InterPro" id="IPR035246">
    <property type="entry name" value="Spermidine_synt_N"/>
</dbReference>
<dbReference type="InterPro" id="IPR030374">
    <property type="entry name" value="PABS"/>
</dbReference>
<feature type="binding site" evidence="4">
    <location>
        <position position="31"/>
    </location>
    <ligand>
        <name>S-methyl-5'-thioadenosine</name>
        <dbReference type="ChEBI" id="CHEBI:17509"/>
    </ligand>
</feature>
<evidence type="ECO:0000313" key="10">
    <source>
        <dbReference type="Proteomes" id="UP000008457"/>
    </source>
</evidence>
<dbReference type="Proteomes" id="UP000008457">
    <property type="component" value="Chromosome"/>
</dbReference>
<keyword evidence="4 7" id="KW-0745">Spermidine biosynthesis</keyword>
<dbReference type="UniPathway" id="UPA00248">
    <property type="reaction ID" value="UER00314"/>
</dbReference>
<dbReference type="InterPro" id="IPR001045">
    <property type="entry name" value="Spermi_synthase"/>
</dbReference>
<accession>F4A2B1</accession>
<feature type="domain" description="PABS" evidence="8">
    <location>
        <begin position="2"/>
        <end position="235"/>
    </location>
</feature>
<dbReference type="CDD" id="cd02440">
    <property type="entry name" value="AdoMet_MTases"/>
    <property type="match status" value="1"/>
</dbReference>
<dbReference type="GO" id="GO:0004766">
    <property type="term" value="F:spermidine synthase activity"/>
    <property type="evidence" value="ECO:0007669"/>
    <property type="project" value="UniProtKB-UniRule"/>
</dbReference>
<feature type="binding site" evidence="4">
    <location>
        <begin position="155"/>
        <end position="158"/>
    </location>
    <ligand>
        <name>spermidine</name>
        <dbReference type="ChEBI" id="CHEBI:57834"/>
    </ligand>
</feature>
<dbReference type="PROSITE" id="PS01330">
    <property type="entry name" value="PABS_1"/>
    <property type="match status" value="1"/>
</dbReference>
<feature type="binding site" evidence="4">
    <location>
        <position position="162"/>
    </location>
    <ligand>
        <name>S-methyl-5'-thioadenosine</name>
        <dbReference type="ChEBI" id="CHEBI:17509"/>
    </ligand>
</feature>
<dbReference type="Pfam" id="PF17284">
    <property type="entry name" value="Spermine_synt_N"/>
    <property type="match status" value="1"/>
</dbReference>
<evidence type="ECO:0000256" key="6">
    <source>
        <dbReference type="RuleBase" id="RU003836"/>
    </source>
</evidence>
<comment type="function">
    <text evidence="4">Catalyzes the irreversible transfer of a propylamine group from the amino donor S-adenosylmethioninamine (decarboxy-AdoMet) to putrescine (1,4-diaminobutane) to yield spermidine.</text>
</comment>
<organism evidence="9 10">
    <name type="scientific">Mahella australiensis (strain DSM 15567 / CIP 107919 / 50-1 BON)</name>
    <dbReference type="NCBI Taxonomy" id="697281"/>
    <lineage>
        <taxon>Bacteria</taxon>
        <taxon>Bacillati</taxon>
        <taxon>Bacillota</taxon>
        <taxon>Clostridia</taxon>
        <taxon>Thermoanaerobacterales</taxon>
        <taxon>Thermoanaerobacterales Family IV. Incertae Sedis</taxon>
        <taxon>Mahella</taxon>
    </lineage>
</organism>